<keyword evidence="1" id="KW-0812">Transmembrane</keyword>
<protein>
    <submittedName>
        <fullName evidence="3">Uncharacterized protein</fullName>
    </submittedName>
</protein>
<keyword evidence="1" id="KW-0472">Membrane</keyword>
<keyword evidence="4" id="KW-1185">Reference proteome</keyword>
<keyword evidence="1" id="KW-1133">Transmembrane helix</keyword>
<evidence type="ECO:0000313" key="2">
    <source>
        <dbReference type="EMBL" id="KRY95695.1"/>
    </source>
</evidence>
<dbReference type="EMBL" id="JYDP01003521">
    <property type="protein sequence ID" value="KRY95695.1"/>
    <property type="molecule type" value="Genomic_DNA"/>
</dbReference>
<dbReference type="AlphaFoldDB" id="A0A0V1GDP9"/>
<evidence type="ECO:0000256" key="1">
    <source>
        <dbReference type="SAM" id="Phobius"/>
    </source>
</evidence>
<reference evidence="3 4" key="1">
    <citation type="submission" date="2015-01" db="EMBL/GenBank/DDBJ databases">
        <title>Evolution of Trichinella species and genotypes.</title>
        <authorList>
            <person name="Korhonen P.K."/>
            <person name="Edoardo P."/>
            <person name="Giuseppe L.R."/>
            <person name="Gasser R.B."/>
        </authorList>
    </citation>
    <scope>NUCLEOTIDE SEQUENCE [LARGE SCALE GENOMIC DNA]</scope>
    <source>
        <strain evidence="3">ISS1029</strain>
    </source>
</reference>
<proteinExistence type="predicted"/>
<name>A0A0V1GDP9_9BILA</name>
<comment type="caution">
    <text evidence="3">The sequence shown here is derived from an EMBL/GenBank/DDBJ whole genome shotgun (WGS) entry which is preliminary data.</text>
</comment>
<feature type="transmembrane region" description="Helical" evidence="1">
    <location>
        <begin position="9"/>
        <end position="30"/>
    </location>
</feature>
<accession>A0A0V1GDP9</accession>
<dbReference type="EMBL" id="JYDP01002995">
    <property type="protein sequence ID" value="KRY96272.1"/>
    <property type="molecule type" value="Genomic_DNA"/>
</dbReference>
<sequence>MNFQEIEAYYWLCVLNFYFGLYLLSAELYFEYF</sequence>
<dbReference type="Proteomes" id="UP000055024">
    <property type="component" value="Unassembled WGS sequence"/>
</dbReference>
<gene>
    <name evidence="3" type="ORF">T11_8102</name>
    <name evidence="2" type="ORF">T11_9113</name>
</gene>
<evidence type="ECO:0000313" key="4">
    <source>
        <dbReference type="Proteomes" id="UP000055024"/>
    </source>
</evidence>
<evidence type="ECO:0000313" key="3">
    <source>
        <dbReference type="EMBL" id="KRY96272.1"/>
    </source>
</evidence>
<organism evidence="3 4">
    <name type="scientific">Trichinella zimbabwensis</name>
    <dbReference type="NCBI Taxonomy" id="268475"/>
    <lineage>
        <taxon>Eukaryota</taxon>
        <taxon>Metazoa</taxon>
        <taxon>Ecdysozoa</taxon>
        <taxon>Nematoda</taxon>
        <taxon>Enoplea</taxon>
        <taxon>Dorylaimia</taxon>
        <taxon>Trichinellida</taxon>
        <taxon>Trichinellidae</taxon>
        <taxon>Trichinella</taxon>
    </lineage>
</organism>